<dbReference type="SUPFAM" id="SSF53720">
    <property type="entry name" value="ALDH-like"/>
    <property type="match status" value="1"/>
</dbReference>
<comment type="caution">
    <text evidence="4">The sequence shown here is derived from an EMBL/GenBank/DDBJ whole genome shotgun (WGS) entry which is preliminary data.</text>
</comment>
<evidence type="ECO:0000256" key="2">
    <source>
        <dbReference type="ARBA" id="ARBA00023027"/>
    </source>
</evidence>
<dbReference type="OrthoDB" id="310895at2759"/>
<dbReference type="PANTHER" id="PTHR42986:SF1">
    <property type="entry name" value="BENZALDEHYDE DEHYDROGENASE YFMT"/>
    <property type="match status" value="1"/>
</dbReference>
<dbReference type="Pfam" id="PF00171">
    <property type="entry name" value="Aldedh"/>
    <property type="match status" value="1"/>
</dbReference>
<dbReference type="EMBL" id="MU128952">
    <property type="protein sequence ID" value="KAF9515209.1"/>
    <property type="molecule type" value="Genomic_DNA"/>
</dbReference>
<evidence type="ECO:0000313" key="4">
    <source>
        <dbReference type="EMBL" id="KAF9515209.1"/>
    </source>
</evidence>
<evidence type="ECO:0000256" key="1">
    <source>
        <dbReference type="ARBA" id="ARBA00009986"/>
    </source>
</evidence>
<evidence type="ECO:0000259" key="3">
    <source>
        <dbReference type="Pfam" id="PF00171"/>
    </source>
</evidence>
<name>A0A9P6B035_9AGAM</name>
<dbReference type="InterPro" id="IPR015590">
    <property type="entry name" value="Aldehyde_DH_dom"/>
</dbReference>
<dbReference type="AlphaFoldDB" id="A0A9P6B035"/>
<protein>
    <recommendedName>
        <fullName evidence="3">Aldehyde dehydrogenase domain-containing protein</fullName>
    </recommendedName>
</protein>
<keyword evidence="5" id="KW-1185">Reference proteome</keyword>
<accession>A0A9P6B035</accession>
<comment type="similarity">
    <text evidence="1">Belongs to the aldehyde dehydrogenase family.</text>
</comment>
<organism evidence="4 5">
    <name type="scientific">Hydnum rufescens UP504</name>
    <dbReference type="NCBI Taxonomy" id="1448309"/>
    <lineage>
        <taxon>Eukaryota</taxon>
        <taxon>Fungi</taxon>
        <taxon>Dikarya</taxon>
        <taxon>Basidiomycota</taxon>
        <taxon>Agaricomycotina</taxon>
        <taxon>Agaricomycetes</taxon>
        <taxon>Cantharellales</taxon>
        <taxon>Hydnaceae</taxon>
        <taxon>Hydnum</taxon>
    </lineage>
</organism>
<reference evidence="4" key="1">
    <citation type="journal article" date="2020" name="Nat. Commun.">
        <title>Large-scale genome sequencing of mycorrhizal fungi provides insights into the early evolution of symbiotic traits.</title>
        <authorList>
            <person name="Miyauchi S."/>
            <person name="Kiss E."/>
            <person name="Kuo A."/>
            <person name="Drula E."/>
            <person name="Kohler A."/>
            <person name="Sanchez-Garcia M."/>
            <person name="Morin E."/>
            <person name="Andreopoulos B."/>
            <person name="Barry K.W."/>
            <person name="Bonito G."/>
            <person name="Buee M."/>
            <person name="Carver A."/>
            <person name="Chen C."/>
            <person name="Cichocki N."/>
            <person name="Clum A."/>
            <person name="Culley D."/>
            <person name="Crous P.W."/>
            <person name="Fauchery L."/>
            <person name="Girlanda M."/>
            <person name="Hayes R.D."/>
            <person name="Keri Z."/>
            <person name="LaButti K."/>
            <person name="Lipzen A."/>
            <person name="Lombard V."/>
            <person name="Magnuson J."/>
            <person name="Maillard F."/>
            <person name="Murat C."/>
            <person name="Nolan M."/>
            <person name="Ohm R.A."/>
            <person name="Pangilinan J."/>
            <person name="Pereira M.F."/>
            <person name="Perotto S."/>
            <person name="Peter M."/>
            <person name="Pfister S."/>
            <person name="Riley R."/>
            <person name="Sitrit Y."/>
            <person name="Stielow J.B."/>
            <person name="Szollosi G."/>
            <person name="Zifcakova L."/>
            <person name="Stursova M."/>
            <person name="Spatafora J.W."/>
            <person name="Tedersoo L."/>
            <person name="Vaario L.M."/>
            <person name="Yamada A."/>
            <person name="Yan M."/>
            <person name="Wang P."/>
            <person name="Xu J."/>
            <person name="Bruns T."/>
            <person name="Baldrian P."/>
            <person name="Vilgalys R."/>
            <person name="Dunand C."/>
            <person name="Henrissat B."/>
            <person name="Grigoriev I.V."/>
            <person name="Hibbett D."/>
            <person name="Nagy L.G."/>
            <person name="Martin F.M."/>
        </authorList>
    </citation>
    <scope>NUCLEOTIDE SEQUENCE</scope>
    <source>
        <strain evidence="4">UP504</strain>
    </source>
</reference>
<dbReference type="Proteomes" id="UP000886523">
    <property type="component" value="Unassembled WGS sequence"/>
</dbReference>
<dbReference type="Gene3D" id="3.40.309.10">
    <property type="entry name" value="Aldehyde Dehydrogenase, Chain A, domain 2"/>
    <property type="match status" value="1"/>
</dbReference>
<dbReference type="InterPro" id="IPR016162">
    <property type="entry name" value="Ald_DH_N"/>
</dbReference>
<evidence type="ECO:0000313" key="5">
    <source>
        <dbReference type="Proteomes" id="UP000886523"/>
    </source>
</evidence>
<dbReference type="PANTHER" id="PTHR42986">
    <property type="entry name" value="BENZALDEHYDE DEHYDROGENASE YFMT"/>
    <property type="match status" value="1"/>
</dbReference>
<gene>
    <name evidence="4" type="ORF">BS47DRAFT_1372053</name>
</gene>
<proteinExistence type="inferred from homology"/>
<sequence length="439" mass="47354">MIGWRETSIKARREIFFKVTQGIKQRRSEIIGCITKETTSTVAMAEFETQLTLEILEELGSVISTALKSEIDGPAEPGRTTYITREPFGVVFGISPWNAPFALASRAVATPIVAGNTVVLKTSEMSPLSNTIIAQLFMEAGLPPGVLNVIHCSPENAPKVTETVIAHPAVRKVNFTGSTRVGSIIGSLCGKYIKPVTLELGGAAALIVLEDADLEHAVKSTLLGKFFHSGQICMSTNNILVHESVADEYISILSRETSQLQASHQPNSDKHIRGLFSPASAKRVNELVGDALFKGAELVLGDKDIAGKQNSGNLVQPVILDKVTQEMDISRNEIFGPALAITRIKTDEEAIAFVNRSGYGLSGAIHSRDIGRALRVARRIEASLVHINSFTIHDHATIPHGGMKDSGFGRFNGFEGVREFTQIKVISVTDVGPIPRLGL</sequence>
<dbReference type="GO" id="GO:0016620">
    <property type="term" value="F:oxidoreductase activity, acting on the aldehyde or oxo group of donors, NAD or NADP as acceptor"/>
    <property type="evidence" value="ECO:0007669"/>
    <property type="project" value="InterPro"/>
</dbReference>
<dbReference type="Gene3D" id="3.40.605.10">
    <property type="entry name" value="Aldehyde Dehydrogenase, Chain A, domain 1"/>
    <property type="match status" value="1"/>
</dbReference>
<feature type="domain" description="Aldehyde dehydrogenase" evidence="3">
    <location>
        <begin position="3"/>
        <end position="426"/>
    </location>
</feature>
<keyword evidence="2" id="KW-0520">NAD</keyword>
<dbReference type="InterPro" id="IPR016161">
    <property type="entry name" value="Ald_DH/histidinol_DH"/>
</dbReference>
<dbReference type="InterPro" id="IPR016163">
    <property type="entry name" value="Ald_DH_C"/>
</dbReference>